<feature type="compositionally biased region" description="Basic and acidic residues" evidence="6">
    <location>
        <begin position="262"/>
        <end position="274"/>
    </location>
</feature>
<keyword evidence="2" id="KW-0689">Ribosomal protein</keyword>
<evidence type="ECO:0000313" key="7">
    <source>
        <dbReference type="EMBL" id="KHE82392.1"/>
    </source>
</evidence>
<dbReference type="FunFam" id="2.30.170.40:FF:000003">
    <property type="entry name" value="54S ribosomal protein L24"/>
    <property type="match status" value="1"/>
</dbReference>
<dbReference type="SMR" id="A0ABF7PJ70"/>
<feature type="region of interest" description="Disordered" evidence="6">
    <location>
        <begin position="249"/>
        <end position="274"/>
    </location>
</feature>
<keyword evidence="3" id="KW-0687">Ribonucleoprotein</keyword>
<dbReference type="GO" id="GO:1990904">
    <property type="term" value="C:ribonucleoprotein complex"/>
    <property type="evidence" value="ECO:0007669"/>
    <property type="project" value="UniProtKB-KW"/>
</dbReference>
<evidence type="ECO:0000256" key="2">
    <source>
        <dbReference type="ARBA" id="ARBA00022980"/>
    </source>
</evidence>
<evidence type="ECO:0000256" key="1">
    <source>
        <dbReference type="ARBA" id="ARBA00008760"/>
    </source>
</evidence>
<dbReference type="SUPFAM" id="SSF143800">
    <property type="entry name" value="L28p-like"/>
    <property type="match status" value="1"/>
</dbReference>
<protein>
    <recommendedName>
        <fullName evidence="4">Large ribosomal subunit protein bL28m</fullName>
    </recommendedName>
</protein>
<name>A0ABF7PJ70_NEUCS</name>
<evidence type="ECO:0000256" key="4">
    <source>
        <dbReference type="ARBA" id="ARBA00035269"/>
    </source>
</evidence>
<dbReference type="InterPro" id="IPR034704">
    <property type="entry name" value="Ribosomal_bL28/bL31-like_sf"/>
</dbReference>
<gene>
    <name evidence="7" type="ORF">GE21DRAFT_3635</name>
</gene>
<comment type="similarity">
    <text evidence="1">Belongs to the bacterial ribosomal protein bL28 family.</text>
</comment>
<dbReference type="Gene3D" id="2.30.170.40">
    <property type="entry name" value="Ribosomal protein L28/L24"/>
    <property type="match status" value="1"/>
</dbReference>
<dbReference type="AlphaFoldDB" id="A0ABF7PJ70"/>
<accession>A0ABF7PJ70</accession>
<evidence type="ECO:0000256" key="6">
    <source>
        <dbReference type="SAM" id="MobiDB-lite"/>
    </source>
</evidence>
<dbReference type="PANTHER" id="PTHR13528">
    <property type="entry name" value="39S RIBOSOMAL PROTEIN L28, MITOCHONDRIAL"/>
    <property type="match status" value="1"/>
</dbReference>
<reference evidence="7" key="1">
    <citation type="submission" date="2014-11" db="EMBL/GenBank/DDBJ databases">
        <title>Draft genome sequence of Neurospora crassa strain FGSC 73.</title>
        <authorList>
            <consortium name="DOE Joint Genome Institute"/>
            <person name="Baker S.E."/>
            <person name="Grigoriev I."/>
            <person name="Haridas S."/>
            <person name="LaButti K."/>
            <person name="McCluskey K."/>
        </authorList>
    </citation>
    <scope>NUCLEOTIDE SEQUENCE</scope>
    <source>
        <strain evidence="7">73</strain>
    </source>
</reference>
<evidence type="ECO:0000256" key="5">
    <source>
        <dbReference type="ARBA" id="ARBA00037226"/>
    </source>
</evidence>
<evidence type="ECO:0000256" key="3">
    <source>
        <dbReference type="ARBA" id="ARBA00023274"/>
    </source>
</evidence>
<dbReference type="PANTHER" id="PTHR13528:SF2">
    <property type="entry name" value="LARGE RIBOSOMAL SUBUNIT PROTEIN BL28M"/>
    <property type="match status" value="1"/>
</dbReference>
<comment type="function">
    <text evidence="5">Component of the mitochondrial ribosome (mitoribosome), a dedicated translation machinery responsible for the synthesis of mitochondrial genome-encoded proteins, including at least some of the essential transmembrane subunits of the mitochondrial respiratory chain. The mitoribosomes are attached to the mitochondrial inner membrane and translation products are cotranslationally integrated into the membrane.</text>
</comment>
<dbReference type="InterPro" id="IPR026569">
    <property type="entry name" value="Ribosomal_bL28"/>
</dbReference>
<dbReference type="Pfam" id="PF00830">
    <property type="entry name" value="Ribosomal_L28"/>
    <property type="match status" value="1"/>
</dbReference>
<dbReference type="HAMAP" id="MF_00373">
    <property type="entry name" value="Ribosomal_bL28"/>
    <property type="match status" value="1"/>
</dbReference>
<sequence length="274" mass="31451">MSSFLVRPFCLRATTTTTTTTTTTALVQQQLRALTTTTALTYHQPRVPSSAIPIPNVSGRVPLPDSTPVPEDFKIEIPSYPYGPRRVYHQSNTGLYGSALIRFGNNVSKRNEIKTRRKWRPNVQQKRLWSKSLGVFVRTRVTTRVLRTIDKVGGLDEYLLGHKAARVKELGPWGWMLRWRIMQTPEIRERFAKEREALGLPPRREEDEEKSLEEQLREFQVAGIQFAEGKAPKTKGQLKEEADRLIKKSETEEFGLGQEEDLFMKEEPKPTKMA</sequence>
<dbReference type="GO" id="GO:0005840">
    <property type="term" value="C:ribosome"/>
    <property type="evidence" value="ECO:0007669"/>
    <property type="project" value="UniProtKB-KW"/>
</dbReference>
<organism evidence="7">
    <name type="scientific">Neurospora crassa</name>
    <dbReference type="NCBI Taxonomy" id="5141"/>
    <lineage>
        <taxon>Eukaryota</taxon>
        <taxon>Fungi</taxon>
        <taxon>Dikarya</taxon>
        <taxon>Ascomycota</taxon>
        <taxon>Pezizomycotina</taxon>
        <taxon>Sordariomycetes</taxon>
        <taxon>Sordariomycetidae</taxon>
        <taxon>Sordariales</taxon>
        <taxon>Sordariaceae</taxon>
        <taxon>Neurospora</taxon>
    </lineage>
</organism>
<proteinExistence type="inferred from homology"/>
<dbReference type="EMBL" id="KN389707">
    <property type="protein sequence ID" value="KHE82392.1"/>
    <property type="molecule type" value="Genomic_DNA"/>
</dbReference>
<dbReference type="InterPro" id="IPR037147">
    <property type="entry name" value="Ribosomal_bL28_sf"/>
</dbReference>